<dbReference type="InterPro" id="IPR001810">
    <property type="entry name" value="F-box_dom"/>
</dbReference>
<dbReference type="EMBL" id="LJRC01000173">
    <property type="protein sequence ID" value="KPY35049.1"/>
    <property type="molecule type" value="Genomic_DNA"/>
</dbReference>
<organism evidence="2 3">
    <name type="scientific">Pseudomonas syringae pv. primulae</name>
    <dbReference type="NCBI Taxonomy" id="251707"/>
    <lineage>
        <taxon>Bacteria</taxon>
        <taxon>Pseudomonadati</taxon>
        <taxon>Pseudomonadota</taxon>
        <taxon>Gammaproteobacteria</taxon>
        <taxon>Pseudomonadales</taxon>
        <taxon>Pseudomonadaceae</taxon>
        <taxon>Pseudomonas</taxon>
    </lineage>
</organism>
<dbReference type="PATRIC" id="fig|251707.3.peg.223"/>
<dbReference type="PROSITE" id="PS50181">
    <property type="entry name" value="FBOX"/>
    <property type="match status" value="1"/>
</dbReference>
<comment type="caution">
    <text evidence="2">The sequence shown here is derived from an EMBL/GenBank/DDBJ whole genome shotgun (WGS) entry which is preliminary data.</text>
</comment>
<evidence type="ECO:0000313" key="2">
    <source>
        <dbReference type="EMBL" id="KPY35049.1"/>
    </source>
</evidence>
<dbReference type="SUPFAM" id="SSF56399">
    <property type="entry name" value="ADP-ribosylation"/>
    <property type="match status" value="1"/>
</dbReference>
<dbReference type="AlphaFoldDB" id="A0A0P9YL10"/>
<feature type="domain" description="F-box" evidence="1">
    <location>
        <begin position="78"/>
        <end position="125"/>
    </location>
</feature>
<protein>
    <recommendedName>
        <fullName evidence="1">F-box domain-containing protein</fullName>
    </recommendedName>
</protein>
<evidence type="ECO:0000259" key="1">
    <source>
        <dbReference type="PROSITE" id="PS50181"/>
    </source>
</evidence>
<gene>
    <name evidence="2" type="ORF">ALO52_00166</name>
</gene>
<dbReference type="Proteomes" id="UP000050562">
    <property type="component" value="Unassembled WGS sequence"/>
</dbReference>
<proteinExistence type="predicted"/>
<evidence type="ECO:0000313" key="3">
    <source>
        <dbReference type="Proteomes" id="UP000050562"/>
    </source>
</evidence>
<name>A0A0P9YL10_9PSED</name>
<sequence>MRFNGTDDLSPFGKGGLNAYAYCAGDPVNRSDPSGHVNMVSALKGGWSRLTRKVHEVPGLKNNVELLSLPRRLSLEPQVTLTDMPVEVFARIQRYLSVKDISKMSKVPELNALVSEASDINFLKYMRSKTVVRTAKGIRFQTELEKIQMAHLTAAPGTLRSEARQVISEKAAAELAWQNVLHKRAEHLARVLRSGSRDSITTVSSSGSEYSLI</sequence>
<accession>A0A0P9YL10</accession>
<reference evidence="2 3" key="1">
    <citation type="submission" date="2015-09" db="EMBL/GenBank/DDBJ databases">
        <title>Genome announcement of multiple Pseudomonas syringae strains.</title>
        <authorList>
            <person name="Thakur S."/>
            <person name="Wang P.W."/>
            <person name="Gong Y."/>
            <person name="Weir B.S."/>
            <person name="Guttman D.S."/>
        </authorList>
    </citation>
    <scope>NUCLEOTIDE SEQUENCE [LARGE SCALE GENOMIC DNA]</scope>
    <source>
        <strain evidence="2 3">ICMP3956</strain>
    </source>
</reference>
<dbReference type="Gene3D" id="2.180.10.10">
    <property type="entry name" value="RHS repeat-associated core"/>
    <property type="match status" value="1"/>
</dbReference>